<dbReference type="InterPro" id="IPR011712">
    <property type="entry name" value="Sig_transdc_His_kin_sub3_dim/P"/>
</dbReference>
<dbReference type="InterPro" id="IPR003594">
    <property type="entry name" value="HATPase_dom"/>
</dbReference>
<feature type="domain" description="Signal transduction histidine kinase subgroup 3 dimerisation and phosphoacceptor" evidence="12">
    <location>
        <begin position="126"/>
        <end position="190"/>
    </location>
</feature>
<dbReference type="EMBL" id="BJXA01000044">
    <property type="protein sequence ID" value="GEM40969.1"/>
    <property type="molecule type" value="Genomic_DNA"/>
</dbReference>
<feature type="domain" description="Histidine kinase/HSP90-like ATPase" evidence="11">
    <location>
        <begin position="232"/>
        <end position="341"/>
    </location>
</feature>
<evidence type="ECO:0000313" key="13">
    <source>
        <dbReference type="EMBL" id="GEM40969.1"/>
    </source>
</evidence>
<evidence type="ECO:0000256" key="3">
    <source>
        <dbReference type="ARBA" id="ARBA00022553"/>
    </source>
</evidence>
<dbReference type="GO" id="GO:0046983">
    <property type="term" value="F:protein dimerization activity"/>
    <property type="evidence" value="ECO:0007669"/>
    <property type="project" value="InterPro"/>
</dbReference>
<dbReference type="GO" id="GO:0000155">
    <property type="term" value="F:phosphorelay sensor kinase activity"/>
    <property type="evidence" value="ECO:0007669"/>
    <property type="project" value="InterPro"/>
</dbReference>
<dbReference type="Gene3D" id="1.20.5.1930">
    <property type="match status" value="1"/>
</dbReference>
<evidence type="ECO:0000256" key="7">
    <source>
        <dbReference type="ARBA" id="ARBA00022840"/>
    </source>
</evidence>
<evidence type="ECO:0000256" key="5">
    <source>
        <dbReference type="ARBA" id="ARBA00022741"/>
    </source>
</evidence>
<evidence type="ECO:0000256" key="2">
    <source>
        <dbReference type="ARBA" id="ARBA00012438"/>
    </source>
</evidence>
<evidence type="ECO:0000259" key="12">
    <source>
        <dbReference type="Pfam" id="PF07730"/>
    </source>
</evidence>
<dbReference type="GO" id="GO:0016020">
    <property type="term" value="C:membrane"/>
    <property type="evidence" value="ECO:0007669"/>
    <property type="project" value="InterPro"/>
</dbReference>
<dbReference type="Pfam" id="PF07730">
    <property type="entry name" value="HisKA_3"/>
    <property type="match status" value="1"/>
</dbReference>
<feature type="region of interest" description="Disordered" evidence="9">
    <location>
        <begin position="284"/>
        <end position="310"/>
    </location>
</feature>
<dbReference type="AlphaFoldDB" id="A0A511MK54"/>
<comment type="catalytic activity">
    <reaction evidence="1">
        <text>ATP + protein L-histidine = ADP + protein N-phospho-L-histidine.</text>
        <dbReference type="EC" id="2.7.13.3"/>
    </reaction>
</comment>
<dbReference type="PANTHER" id="PTHR24421:SF10">
    <property type="entry name" value="NITRATE_NITRITE SENSOR PROTEIN NARQ"/>
    <property type="match status" value="1"/>
</dbReference>
<keyword evidence="4" id="KW-0808">Transferase</keyword>
<sequence>MRYSALLAVTAVGGALNGLATEGLPGWRQLLFVALFAAAYIQGRRLPERHGGPVLLVALAAAALIAVVDVAEAVGAVMSLALFVALPWVIGRFRRQQAELLAVGQERIRHLEQTQVLAEESARLRERARIATDMHDALGHELALIAVQAGALELSADLNESNRQAASLLRASAVTASDELRRTVSMLRADHTVAVEPPSMSVEALIARARTVGMTVDLVQSELRDHLPPLVESALRRVVQETLTNAARHAPGAGVRIEIEQHGDEFGLVVTNPITAQAVGIGTEATGGRNSRDVKSGGAGRSVGTGDGRGSGLLGLAERVQLLGGTLQVDDDGSVFTVTARMPVRAGAE</sequence>
<dbReference type="Proteomes" id="UP000321424">
    <property type="component" value="Unassembled WGS sequence"/>
</dbReference>
<feature type="compositionally biased region" description="Gly residues" evidence="9">
    <location>
        <begin position="297"/>
        <end position="310"/>
    </location>
</feature>
<proteinExistence type="predicted"/>
<evidence type="ECO:0000256" key="8">
    <source>
        <dbReference type="ARBA" id="ARBA00023012"/>
    </source>
</evidence>
<evidence type="ECO:0000259" key="11">
    <source>
        <dbReference type="Pfam" id="PF02518"/>
    </source>
</evidence>
<keyword evidence="10" id="KW-1133">Transmembrane helix</keyword>
<gene>
    <name evidence="13" type="ORF">NN4_54880</name>
</gene>
<dbReference type="EC" id="2.7.13.3" evidence="2"/>
<dbReference type="CDD" id="cd16917">
    <property type="entry name" value="HATPase_UhpB-NarQ-NarX-like"/>
    <property type="match status" value="1"/>
</dbReference>
<dbReference type="Pfam" id="PF02518">
    <property type="entry name" value="HATPase_c"/>
    <property type="match status" value="1"/>
</dbReference>
<dbReference type="OrthoDB" id="227596at2"/>
<protein>
    <recommendedName>
        <fullName evidence="2">histidine kinase</fullName>
        <ecNumber evidence="2">2.7.13.3</ecNumber>
    </recommendedName>
</protein>
<dbReference type="Gene3D" id="3.30.565.10">
    <property type="entry name" value="Histidine kinase-like ATPase, C-terminal domain"/>
    <property type="match status" value="1"/>
</dbReference>
<keyword evidence="10" id="KW-0472">Membrane</keyword>
<evidence type="ECO:0000256" key="10">
    <source>
        <dbReference type="SAM" id="Phobius"/>
    </source>
</evidence>
<comment type="caution">
    <text evidence="13">The sequence shown here is derived from an EMBL/GenBank/DDBJ whole genome shotgun (WGS) entry which is preliminary data.</text>
</comment>
<keyword evidence="5" id="KW-0547">Nucleotide-binding</keyword>
<dbReference type="InterPro" id="IPR036890">
    <property type="entry name" value="HATPase_C_sf"/>
</dbReference>
<dbReference type="InterPro" id="IPR050482">
    <property type="entry name" value="Sensor_HK_TwoCompSys"/>
</dbReference>
<keyword evidence="3" id="KW-0597">Phosphoprotein</keyword>
<keyword evidence="8" id="KW-0902">Two-component regulatory system</keyword>
<reference evidence="13 14" key="1">
    <citation type="submission" date="2019-07" db="EMBL/GenBank/DDBJ databases">
        <title>Whole genome shotgun sequence of Nocardia ninae NBRC 108245.</title>
        <authorList>
            <person name="Hosoyama A."/>
            <person name="Uohara A."/>
            <person name="Ohji S."/>
            <person name="Ichikawa N."/>
        </authorList>
    </citation>
    <scope>NUCLEOTIDE SEQUENCE [LARGE SCALE GENOMIC DNA]</scope>
    <source>
        <strain evidence="13 14">NBRC 108245</strain>
    </source>
</reference>
<keyword evidence="14" id="KW-1185">Reference proteome</keyword>
<name>A0A511MK54_9NOCA</name>
<evidence type="ECO:0000256" key="4">
    <source>
        <dbReference type="ARBA" id="ARBA00022679"/>
    </source>
</evidence>
<evidence type="ECO:0000256" key="1">
    <source>
        <dbReference type="ARBA" id="ARBA00000085"/>
    </source>
</evidence>
<dbReference type="SUPFAM" id="SSF55874">
    <property type="entry name" value="ATPase domain of HSP90 chaperone/DNA topoisomerase II/histidine kinase"/>
    <property type="match status" value="1"/>
</dbReference>
<feature type="transmembrane region" description="Helical" evidence="10">
    <location>
        <begin position="27"/>
        <end position="43"/>
    </location>
</feature>
<dbReference type="GO" id="GO:0005524">
    <property type="term" value="F:ATP binding"/>
    <property type="evidence" value="ECO:0007669"/>
    <property type="project" value="UniProtKB-KW"/>
</dbReference>
<keyword evidence="10" id="KW-0812">Transmembrane</keyword>
<dbReference type="RefSeq" id="WP_147137205.1">
    <property type="nucleotide sequence ID" value="NZ_BJXA01000044.1"/>
</dbReference>
<keyword evidence="7" id="KW-0067">ATP-binding</keyword>
<dbReference type="PANTHER" id="PTHR24421">
    <property type="entry name" value="NITRATE/NITRITE SENSOR PROTEIN NARX-RELATED"/>
    <property type="match status" value="1"/>
</dbReference>
<organism evidence="13 14">
    <name type="scientific">Nocardia ninae NBRC 108245</name>
    <dbReference type="NCBI Taxonomy" id="1210091"/>
    <lineage>
        <taxon>Bacteria</taxon>
        <taxon>Bacillati</taxon>
        <taxon>Actinomycetota</taxon>
        <taxon>Actinomycetes</taxon>
        <taxon>Mycobacteriales</taxon>
        <taxon>Nocardiaceae</taxon>
        <taxon>Nocardia</taxon>
    </lineage>
</organism>
<evidence type="ECO:0000256" key="6">
    <source>
        <dbReference type="ARBA" id="ARBA00022777"/>
    </source>
</evidence>
<keyword evidence="6" id="KW-0418">Kinase</keyword>
<evidence type="ECO:0000313" key="14">
    <source>
        <dbReference type="Proteomes" id="UP000321424"/>
    </source>
</evidence>
<accession>A0A511MK54</accession>
<evidence type="ECO:0000256" key="9">
    <source>
        <dbReference type="SAM" id="MobiDB-lite"/>
    </source>
</evidence>
<feature type="transmembrane region" description="Helical" evidence="10">
    <location>
        <begin position="50"/>
        <end position="67"/>
    </location>
</feature>